<dbReference type="InterPro" id="IPR046938">
    <property type="entry name" value="DNA_clamp_sf"/>
</dbReference>
<dbReference type="Proteomes" id="UP000297792">
    <property type="component" value="Unassembled WGS sequence"/>
</dbReference>
<keyword evidence="4" id="KW-1185">Reference proteome</keyword>
<sequence length="225" mass="24563">MTVQLMTNELIRILKDAQIFASLDSTLPSINAVHLEARPGELIAVSTDRFVLGVSKAPLDEGESFEVALPLHQVKSIVQLASACKQAFSKAALKVEDKRFSIAFSSGETLTLPVEVEVGPHRAWMQLLSAVADEPPSKLMEINPQLLAKFARVSGAKTRLRLGFFGPSKPIRASIGDDFVGLIMPVRIDLKETPEWTTPDWAKQAPEKPKRKPRAKKATAKAVSA</sequence>
<dbReference type="SUPFAM" id="SSF55979">
    <property type="entry name" value="DNA clamp"/>
    <property type="match status" value="1"/>
</dbReference>
<proteinExistence type="predicted"/>
<evidence type="ECO:0000256" key="1">
    <source>
        <dbReference type="SAM" id="MobiDB-lite"/>
    </source>
</evidence>
<organism evidence="3 4">
    <name type="scientific">Mycolicibacterium peregrinum</name>
    <name type="common">Mycobacterium peregrinum</name>
    <dbReference type="NCBI Taxonomy" id="43304"/>
    <lineage>
        <taxon>Bacteria</taxon>
        <taxon>Bacillati</taxon>
        <taxon>Actinomycetota</taxon>
        <taxon>Actinomycetes</taxon>
        <taxon>Mycobacteriales</taxon>
        <taxon>Mycobacteriaceae</taxon>
        <taxon>Mycolicibacterium</taxon>
    </lineage>
</organism>
<feature type="compositionally biased region" description="Basic residues" evidence="1">
    <location>
        <begin position="209"/>
        <end position="219"/>
    </location>
</feature>
<dbReference type="GO" id="GO:0009360">
    <property type="term" value="C:DNA polymerase III complex"/>
    <property type="evidence" value="ECO:0007669"/>
    <property type="project" value="InterPro"/>
</dbReference>
<accession>A0A4Z0HKD2</accession>
<dbReference type="GO" id="GO:0003887">
    <property type="term" value="F:DNA-directed DNA polymerase activity"/>
    <property type="evidence" value="ECO:0007669"/>
    <property type="project" value="InterPro"/>
</dbReference>
<dbReference type="EMBL" id="RWKA01000018">
    <property type="protein sequence ID" value="TGB37920.1"/>
    <property type="molecule type" value="Genomic_DNA"/>
</dbReference>
<feature type="domain" description="DNA polymerase III beta sliding clamp central" evidence="2">
    <location>
        <begin position="5"/>
        <end position="105"/>
    </location>
</feature>
<name>A0A4Z0HKD2_MYCPR</name>
<evidence type="ECO:0000259" key="2">
    <source>
        <dbReference type="Pfam" id="PF02767"/>
    </source>
</evidence>
<gene>
    <name evidence="3" type="ORF">EJD98_25565</name>
</gene>
<dbReference type="Pfam" id="PF02767">
    <property type="entry name" value="DNA_pol3_beta_2"/>
    <property type="match status" value="1"/>
</dbReference>
<dbReference type="GO" id="GO:0008408">
    <property type="term" value="F:3'-5' exonuclease activity"/>
    <property type="evidence" value="ECO:0007669"/>
    <property type="project" value="InterPro"/>
</dbReference>
<dbReference type="InterPro" id="IPR022637">
    <property type="entry name" value="DNA_polIII_beta_cen"/>
</dbReference>
<dbReference type="AlphaFoldDB" id="A0A4Z0HKD2"/>
<dbReference type="Gene3D" id="3.10.150.10">
    <property type="entry name" value="DNA Polymerase III, subunit A, domain 2"/>
    <property type="match status" value="1"/>
</dbReference>
<comment type="caution">
    <text evidence="3">The sequence shown here is derived from an EMBL/GenBank/DDBJ whole genome shotgun (WGS) entry which is preliminary data.</text>
</comment>
<dbReference type="RefSeq" id="WP_135361646.1">
    <property type="nucleotide sequence ID" value="NZ_RWJZ01000016.1"/>
</dbReference>
<dbReference type="GO" id="GO:0006260">
    <property type="term" value="P:DNA replication"/>
    <property type="evidence" value="ECO:0007669"/>
    <property type="project" value="InterPro"/>
</dbReference>
<reference evidence="3 4" key="1">
    <citation type="submission" date="2018-12" db="EMBL/GenBank/DDBJ databases">
        <title>Draft genome sequences of Mycolicibacterium peregrinum isolated from a pig with lymphadenitis and from soil on the same Japanese pig farm.</title>
        <authorList>
            <person name="Komatsu T."/>
            <person name="Ohya K."/>
            <person name="Sawai K."/>
            <person name="Odoi J.O."/>
            <person name="Otsu K."/>
            <person name="Ota A."/>
            <person name="Ito T."/>
            <person name="Kawai M."/>
            <person name="Maruyama F."/>
        </authorList>
    </citation>
    <scope>NUCLEOTIDE SEQUENCE [LARGE SCALE GENOMIC DNA]</scope>
    <source>
        <strain evidence="3 4">138</strain>
    </source>
</reference>
<evidence type="ECO:0000313" key="3">
    <source>
        <dbReference type="EMBL" id="TGB37920.1"/>
    </source>
</evidence>
<evidence type="ECO:0000313" key="4">
    <source>
        <dbReference type="Proteomes" id="UP000297792"/>
    </source>
</evidence>
<feature type="region of interest" description="Disordered" evidence="1">
    <location>
        <begin position="195"/>
        <end position="225"/>
    </location>
</feature>
<protein>
    <recommendedName>
        <fullName evidence="2">DNA polymerase III beta sliding clamp central domain-containing protein</fullName>
    </recommendedName>
</protein>